<dbReference type="Pfam" id="PF07987">
    <property type="entry name" value="DUF1775"/>
    <property type="match status" value="1"/>
</dbReference>
<organism evidence="5 6">
    <name type="scientific">Renibacterium salmoninarum (strain ATCC 33209 / DSM 20767 / JCM 11484 / NBRC 15589 / NCIMB 2235)</name>
    <dbReference type="NCBI Taxonomy" id="288705"/>
    <lineage>
        <taxon>Bacteria</taxon>
        <taxon>Bacillati</taxon>
        <taxon>Actinomycetota</taxon>
        <taxon>Actinomycetes</taxon>
        <taxon>Micrococcales</taxon>
        <taxon>Micrococcaceae</taxon>
        <taxon>Renibacterium</taxon>
    </lineage>
</organism>
<keyword evidence="2" id="KW-0812">Transmembrane</keyword>
<feature type="transmembrane region" description="Helical" evidence="2">
    <location>
        <begin position="209"/>
        <end position="228"/>
    </location>
</feature>
<dbReference type="InterPro" id="IPR012533">
    <property type="entry name" value="YcnI-copper_dom"/>
</dbReference>
<proteinExistence type="predicted"/>
<dbReference type="STRING" id="288705.RSal33209_0071"/>
<dbReference type="KEGG" id="rsa:RSal33209_0071"/>
<dbReference type="eggNOG" id="COG4549">
    <property type="taxonomic scope" value="Bacteria"/>
</dbReference>
<dbReference type="CDD" id="cd08545">
    <property type="entry name" value="YcnI_like"/>
    <property type="match status" value="1"/>
</dbReference>
<evidence type="ECO:0000256" key="3">
    <source>
        <dbReference type="SAM" id="SignalP"/>
    </source>
</evidence>
<evidence type="ECO:0000313" key="5">
    <source>
        <dbReference type="EMBL" id="ABY21827.1"/>
    </source>
</evidence>
<evidence type="ECO:0000256" key="2">
    <source>
        <dbReference type="SAM" id="Phobius"/>
    </source>
</evidence>
<dbReference type="SMR" id="A9WLP7"/>
<evidence type="ECO:0000259" key="4">
    <source>
        <dbReference type="Pfam" id="PF07987"/>
    </source>
</evidence>
<protein>
    <submittedName>
        <fullName evidence="5">Putative exported protein</fullName>
    </submittedName>
</protein>
<feature type="signal peptide" evidence="3">
    <location>
        <begin position="1"/>
        <end position="32"/>
    </location>
</feature>
<dbReference type="HOGENOM" id="CLU_087540_1_0_11"/>
<evidence type="ECO:0000313" key="6">
    <source>
        <dbReference type="Proteomes" id="UP000002007"/>
    </source>
</evidence>
<keyword evidence="3" id="KW-0732">Signal</keyword>
<dbReference type="InterPro" id="IPR038507">
    <property type="entry name" value="YcnI-like_sf"/>
</dbReference>
<keyword evidence="6" id="KW-1185">Reference proteome</keyword>
<dbReference type="RefSeq" id="WP_012243535.1">
    <property type="nucleotide sequence ID" value="NC_010168.1"/>
</dbReference>
<reference evidence="6" key="1">
    <citation type="journal article" date="2008" name="J. Bacteriol.">
        <title>Genome sequence of the fish pathogen Renibacterium salmoninarum suggests reductive evolution away from an environmental Arthrobacter ancestor.</title>
        <authorList>
            <person name="Wiens G.D."/>
            <person name="Rockey D.D."/>
            <person name="Wu Z."/>
            <person name="Chang J."/>
            <person name="Levy R."/>
            <person name="Crane S."/>
            <person name="Chen D.S."/>
            <person name="Capri G.R."/>
            <person name="Burnett J.R."/>
            <person name="Sudheesh P.S."/>
            <person name="Schipma M.J."/>
            <person name="Burd H."/>
            <person name="Bhattacharyya A."/>
            <person name="Rhodes L.D."/>
            <person name="Kaul R."/>
            <person name="Strom M.S."/>
        </authorList>
    </citation>
    <scope>NUCLEOTIDE SEQUENCE [LARGE SCALE GENOMIC DNA]</scope>
    <source>
        <strain evidence="6">ATCC 33209 / DSM 20767 / JCM 11484 / NBRC 15589 / NCIMB 2235</strain>
    </source>
</reference>
<accession>A9WLP7</accession>
<dbReference type="Gene3D" id="2.60.40.2230">
    <property type="entry name" value="Uncharacterised protein YcnI-like PF07987, DUF1775"/>
    <property type="match status" value="1"/>
</dbReference>
<gene>
    <name evidence="5" type="ordered locus">RSal33209_0071</name>
</gene>
<feature type="region of interest" description="Disordered" evidence="1">
    <location>
        <begin position="182"/>
        <end position="204"/>
    </location>
</feature>
<dbReference type="Proteomes" id="UP000002007">
    <property type="component" value="Chromosome"/>
</dbReference>
<dbReference type="AlphaFoldDB" id="A9WLP7"/>
<evidence type="ECO:0000256" key="1">
    <source>
        <dbReference type="SAM" id="MobiDB-lite"/>
    </source>
</evidence>
<feature type="chain" id="PRO_5039535315" evidence="3">
    <location>
        <begin position="33"/>
        <end position="240"/>
    </location>
</feature>
<feature type="domain" description="YncI copper-binding" evidence="4">
    <location>
        <begin position="33"/>
        <end position="179"/>
    </location>
</feature>
<keyword evidence="2" id="KW-0472">Membrane</keyword>
<sequence length="240" mass="24476">MKKNSQKTALKTTMVAVATAGLMGLGAAAASAHVSVSASSTASNSYSLLTFSVPHGCSGSATTKIAISLPENIDDATPTVNPNWVASKVTTKLAQPKTLENGSQVTEKTSQVVYTVKTPLDPAQRDALVLSLKLPDASGSQLNFPVLRSCEKGETNWAQTVQPGQDHDAVKDPAPSITLTAAAAEDAHSGHSAPTPAAATQDSGSQAPGWIGLGAGIAGLLLGAFALFRTRNKASKTLDA</sequence>
<keyword evidence="2" id="KW-1133">Transmembrane helix</keyword>
<dbReference type="EMBL" id="CP000910">
    <property type="protein sequence ID" value="ABY21827.1"/>
    <property type="molecule type" value="Genomic_DNA"/>
</dbReference>
<name>A9WLP7_RENSM</name>